<gene>
    <name evidence="2" type="ORF">c2_g1_i1</name>
</gene>
<dbReference type="OrthoDB" id="2162994at2759"/>
<organism evidence="2">
    <name type="scientific">Bactrocera latifrons</name>
    <name type="common">Malaysian fruit fly</name>
    <name type="synonym">Chaetodacus latifrons</name>
    <dbReference type="NCBI Taxonomy" id="174628"/>
    <lineage>
        <taxon>Eukaryota</taxon>
        <taxon>Metazoa</taxon>
        <taxon>Ecdysozoa</taxon>
        <taxon>Arthropoda</taxon>
        <taxon>Hexapoda</taxon>
        <taxon>Insecta</taxon>
        <taxon>Pterygota</taxon>
        <taxon>Neoptera</taxon>
        <taxon>Endopterygota</taxon>
        <taxon>Diptera</taxon>
        <taxon>Brachycera</taxon>
        <taxon>Muscomorpha</taxon>
        <taxon>Tephritoidea</taxon>
        <taxon>Tephritidae</taxon>
        <taxon>Bactrocera</taxon>
        <taxon>Bactrocera</taxon>
    </lineage>
</organism>
<name>A0A0K8WCS4_BACLA</name>
<feature type="non-terminal residue" evidence="2">
    <location>
        <position position="1"/>
    </location>
</feature>
<protein>
    <submittedName>
        <fullName evidence="2">Uncharacterized protein</fullName>
    </submittedName>
</protein>
<feature type="region of interest" description="Disordered" evidence="1">
    <location>
        <begin position="61"/>
        <end position="150"/>
    </location>
</feature>
<evidence type="ECO:0000313" key="2">
    <source>
        <dbReference type="EMBL" id="JAI48834.1"/>
    </source>
</evidence>
<proteinExistence type="predicted"/>
<evidence type="ECO:0000256" key="1">
    <source>
        <dbReference type="SAM" id="MobiDB-lite"/>
    </source>
</evidence>
<feature type="compositionally biased region" description="Low complexity" evidence="1">
    <location>
        <begin position="131"/>
        <end position="143"/>
    </location>
</feature>
<accession>A0A0K8WCS4</accession>
<dbReference type="AlphaFoldDB" id="A0A0K8WCS4"/>
<reference evidence="2" key="1">
    <citation type="submission" date="2015-06" db="EMBL/GenBank/DDBJ databases">
        <authorList>
            <person name="Hoefler B.C."/>
            <person name="Straight P.D."/>
        </authorList>
    </citation>
    <scope>NUCLEOTIDE SEQUENCE</scope>
</reference>
<feature type="non-terminal residue" evidence="2">
    <location>
        <position position="150"/>
    </location>
</feature>
<sequence length="150" mass="16631">KGLDKLNGLCSTTTTTTTQQHRTSGECGEMECQPIQQQTQYYGQQDQLLVEDTSACMAKATTTETTDERRDHFNLLPNNDTRVTGNGGILKEGQSQSPPQPMLSERARIEPTTMKLTAPKVDAADHSIHSTQQQQQPKVQTVQHTEENCT</sequence>
<dbReference type="EMBL" id="GDHF01003480">
    <property type="protein sequence ID" value="JAI48834.1"/>
    <property type="molecule type" value="Transcribed_RNA"/>
</dbReference>